<evidence type="ECO:0000313" key="4">
    <source>
        <dbReference type="EMBL" id="HIZ53310.1"/>
    </source>
</evidence>
<dbReference type="Pfam" id="PF00005">
    <property type="entry name" value="ABC_tran"/>
    <property type="match status" value="1"/>
</dbReference>
<dbReference type="InterPro" id="IPR027417">
    <property type="entry name" value="P-loop_NTPase"/>
</dbReference>
<dbReference type="Proteomes" id="UP000824063">
    <property type="component" value="Unassembled WGS sequence"/>
</dbReference>
<organism evidence="4 5">
    <name type="scientific">Candidatus Enterococcus avicola</name>
    <dbReference type="NCBI Taxonomy" id="2838561"/>
    <lineage>
        <taxon>Bacteria</taxon>
        <taxon>Bacillati</taxon>
        <taxon>Bacillota</taxon>
        <taxon>Bacilli</taxon>
        <taxon>Lactobacillales</taxon>
        <taxon>Enterococcaceae</taxon>
        <taxon>Enterococcus</taxon>
    </lineage>
</organism>
<keyword evidence="2 4" id="KW-0067">ATP-binding</keyword>
<gene>
    <name evidence="4" type="ORF">IAA20_05155</name>
</gene>
<comment type="caution">
    <text evidence="4">The sequence shown here is derived from an EMBL/GenBank/DDBJ whole genome shotgun (WGS) entry which is preliminary data.</text>
</comment>
<dbReference type="PANTHER" id="PTHR42855">
    <property type="entry name" value="ABC TRANSPORTER ATP-BINDING SUBUNIT"/>
    <property type="match status" value="1"/>
</dbReference>
<feature type="domain" description="ABC transporter" evidence="3">
    <location>
        <begin position="29"/>
        <end position="214"/>
    </location>
</feature>
<evidence type="ECO:0000256" key="1">
    <source>
        <dbReference type="ARBA" id="ARBA00022741"/>
    </source>
</evidence>
<dbReference type="PROSITE" id="PS00211">
    <property type="entry name" value="ABC_TRANSPORTER_1"/>
    <property type="match status" value="1"/>
</dbReference>
<dbReference type="InterPro" id="IPR051309">
    <property type="entry name" value="ABCF_ATPase"/>
</dbReference>
<keyword evidence="1" id="KW-0547">Nucleotide-binding</keyword>
<reference evidence="4" key="1">
    <citation type="journal article" date="2021" name="PeerJ">
        <title>Extensive microbial diversity within the chicken gut microbiome revealed by metagenomics and culture.</title>
        <authorList>
            <person name="Gilroy R."/>
            <person name="Ravi A."/>
            <person name="Getino M."/>
            <person name="Pursley I."/>
            <person name="Horton D.L."/>
            <person name="Alikhan N.F."/>
            <person name="Baker D."/>
            <person name="Gharbi K."/>
            <person name="Hall N."/>
            <person name="Watson M."/>
            <person name="Adriaenssens E.M."/>
            <person name="Foster-Nyarko E."/>
            <person name="Jarju S."/>
            <person name="Secka A."/>
            <person name="Antonio M."/>
            <person name="Oren A."/>
            <person name="Chaudhuri R.R."/>
            <person name="La Ragione R."/>
            <person name="Hildebrand F."/>
            <person name="Pallen M.J."/>
        </authorList>
    </citation>
    <scope>NUCLEOTIDE SEQUENCE</scope>
    <source>
        <strain evidence="4">CHK172-16539</strain>
    </source>
</reference>
<dbReference type="InterPro" id="IPR003593">
    <property type="entry name" value="AAA+_ATPase"/>
</dbReference>
<sequence>AEKEKLLKNLEKVDTLEISVKPTHRNQRIKVENLQLFYGERALFSPISFELNTGDRLAVIGANGSGKTSLIDFLLGKFEGEVRGEVTIAKVENLSLVRQDFSDNRGTLANFAEERQINEEKLLNHLRKLGIERSVFLNKIENMSQGQQKRVELAKAMLMPSDLFIWDEPLNYLDVFNHQQLEKAILKAQPTMIIIDHDQYFLSKIATKTIELHD</sequence>
<dbReference type="InterPro" id="IPR003439">
    <property type="entry name" value="ABC_transporter-like_ATP-bd"/>
</dbReference>
<dbReference type="SMART" id="SM00382">
    <property type="entry name" value="AAA"/>
    <property type="match status" value="1"/>
</dbReference>
<dbReference type="GO" id="GO:0016887">
    <property type="term" value="F:ATP hydrolysis activity"/>
    <property type="evidence" value="ECO:0007669"/>
    <property type="project" value="InterPro"/>
</dbReference>
<proteinExistence type="predicted"/>
<dbReference type="EMBL" id="DXBN01000118">
    <property type="protein sequence ID" value="HIZ53310.1"/>
    <property type="molecule type" value="Genomic_DNA"/>
</dbReference>
<evidence type="ECO:0000313" key="5">
    <source>
        <dbReference type="Proteomes" id="UP000824063"/>
    </source>
</evidence>
<reference evidence="4" key="2">
    <citation type="submission" date="2021-04" db="EMBL/GenBank/DDBJ databases">
        <authorList>
            <person name="Gilroy R."/>
        </authorList>
    </citation>
    <scope>NUCLEOTIDE SEQUENCE</scope>
    <source>
        <strain evidence="4">CHK172-16539</strain>
    </source>
</reference>
<name>A0A9D2JJ10_9ENTE</name>
<accession>A0A9D2JJ10</accession>
<dbReference type="PROSITE" id="PS50893">
    <property type="entry name" value="ABC_TRANSPORTER_2"/>
    <property type="match status" value="1"/>
</dbReference>
<dbReference type="GO" id="GO:0005524">
    <property type="term" value="F:ATP binding"/>
    <property type="evidence" value="ECO:0007669"/>
    <property type="project" value="UniProtKB-KW"/>
</dbReference>
<dbReference type="CDD" id="cd03221">
    <property type="entry name" value="ABCF_EF-3"/>
    <property type="match status" value="1"/>
</dbReference>
<dbReference type="InterPro" id="IPR017871">
    <property type="entry name" value="ABC_transporter-like_CS"/>
</dbReference>
<evidence type="ECO:0000259" key="3">
    <source>
        <dbReference type="PROSITE" id="PS50893"/>
    </source>
</evidence>
<feature type="non-terminal residue" evidence="4">
    <location>
        <position position="1"/>
    </location>
</feature>
<dbReference type="AlphaFoldDB" id="A0A9D2JJ10"/>
<evidence type="ECO:0000256" key="2">
    <source>
        <dbReference type="ARBA" id="ARBA00022840"/>
    </source>
</evidence>
<dbReference type="PANTHER" id="PTHR42855:SF2">
    <property type="entry name" value="DRUG RESISTANCE ABC TRANSPORTER,ATP-BINDING PROTEIN"/>
    <property type="match status" value="1"/>
</dbReference>
<protein>
    <submittedName>
        <fullName evidence="4">ATP-binding cassette domain-containing protein</fullName>
    </submittedName>
</protein>
<dbReference type="Gene3D" id="3.40.50.300">
    <property type="entry name" value="P-loop containing nucleotide triphosphate hydrolases"/>
    <property type="match status" value="1"/>
</dbReference>
<dbReference type="SUPFAM" id="SSF52540">
    <property type="entry name" value="P-loop containing nucleoside triphosphate hydrolases"/>
    <property type="match status" value="1"/>
</dbReference>